<gene>
    <name evidence="1" type="ORF">CLV93_102541</name>
</gene>
<proteinExistence type="predicted"/>
<protein>
    <submittedName>
        <fullName evidence="1">Uncharacterized protein</fullName>
    </submittedName>
</protein>
<dbReference type="Proteomes" id="UP000240621">
    <property type="component" value="Unassembled WGS sequence"/>
</dbReference>
<accession>A0A2P8CIE3</accession>
<reference evidence="1 2" key="1">
    <citation type="submission" date="2018-03" db="EMBL/GenBank/DDBJ databases">
        <title>Genomic Encyclopedia of Archaeal and Bacterial Type Strains, Phase II (KMG-II): from individual species to whole genera.</title>
        <authorList>
            <person name="Goeker M."/>
        </authorList>
    </citation>
    <scope>NUCLEOTIDE SEQUENCE [LARGE SCALE GENOMIC DNA]</scope>
    <source>
        <strain evidence="1 2">DSM 27267</strain>
    </source>
</reference>
<dbReference type="EMBL" id="PYGC01000002">
    <property type="protein sequence ID" value="PSK84750.1"/>
    <property type="molecule type" value="Genomic_DNA"/>
</dbReference>
<comment type="caution">
    <text evidence="1">The sequence shown here is derived from an EMBL/GenBank/DDBJ whole genome shotgun (WGS) entry which is preliminary data.</text>
</comment>
<evidence type="ECO:0000313" key="1">
    <source>
        <dbReference type="EMBL" id="PSK84750.1"/>
    </source>
</evidence>
<evidence type="ECO:0000313" key="2">
    <source>
        <dbReference type="Proteomes" id="UP000240621"/>
    </source>
</evidence>
<name>A0A2P8CIE3_9BACT</name>
<dbReference type="AlphaFoldDB" id="A0A2P8CIE3"/>
<organism evidence="1 2">
    <name type="scientific">Prolixibacter denitrificans</name>
    <dbReference type="NCBI Taxonomy" id="1541063"/>
    <lineage>
        <taxon>Bacteria</taxon>
        <taxon>Pseudomonadati</taxon>
        <taxon>Bacteroidota</taxon>
        <taxon>Bacteroidia</taxon>
        <taxon>Marinilabiliales</taxon>
        <taxon>Prolixibacteraceae</taxon>
        <taxon>Prolixibacter</taxon>
    </lineage>
</organism>
<sequence>MTNKTIKKTNSHYIKYNKTTIIIISNGAEKLKSDKHKIK</sequence>